<gene>
    <name evidence="1" type="ORF">GALMADRAFT_257274</name>
</gene>
<keyword evidence="2" id="KW-1185">Reference proteome</keyword>
<evidence type="ECO:0000313" key="2">
    <source>
        <dbReference type="Proteomes" id="UP000027222"/>
    </source>
</evidence>
<dbReference type="HOGENOM" id="CLU_1402533_0_0_1"/>
<name>A0A067SKN3_GALM3</name>
<dbReference type="EMBL" id="KL142409">
    <property type="protein sequence ID" value="KDR68294.1"/>
    <property type="molecule type" value="Genomic_DNA"/>
</dbReference>
<evidence type="ECO:0000313" key="1">
    <source>
        <dbReference type="EMBL" id="KDR68294.1"/>
    </source>
</evidence>
<reference evidence="2" key="1">
    <citation type="journal article" date="2014" name="Proc. Natl. Acad. Sci. U.S.A.">
        <title>Extensive sampling of basidiomycete genomes demonstrates inadequacy of the white-rot/brown-rot paradigm for wood decay fungi.</title>
        <authorList>
            <person name="Riley R."/>
            <person name="Salamov A.A."/>
            <person name="Brown D.W."/>
            <person name="Nagy L.G."/>
            <person name="Floudas D."/>
            <person name="Held B.W."/>
            <person name="Levasseur A."/>
            <person name="Lombard V."/>
            <person name="Morin E."/>
            <person name="Otillar R."/>
            <person name="Lindquist E.A."/>
            <person name="Sun H."/>
            <person name="LaButti K.M."/>
            <person name="Schmutz J."/>
            <person name="Jabbour D."/>
            <person name="Luo H."/>
            <person name="Baker S.E."/>
            <person name="Pisabarro A.G."/>
            <person name="Walton J.D."/>
            <person name="Blanchette R.A."/>
            <person name="Henrissat B."/>
            <person name="Martin F."/>
            <person name="Cullen D."/>
            <person name="Hibbett D.S."/>
            <person name="Grigoriev I.V."/>
        </authorList>
    </citation>
    <scope>NUCLEOTIDE SEQUENCE [LARGE SCALE GENOMIC DNA]</scope>
    <source>
        <strain evidence="2">CBS 339.88</strain>
    </source>
</reference>
<organism evidence="1 2">
    <name type="scientific">Galerina marginata (strain CBS 339.88)</name>
    <dbReference type="NCBI Taxonomy" id="685588"/>
    <lineage>
        <taxon>Eukaryota</taxon>
        <taxon>Fungi</taxon>
        <taxon>Dikarya</taxon>
        <taxon>Basidiomycota</taxon>
        <taxon>Agaricomycotina</taxon>
        <taxon>Agaricomycetes</taxon>
        <taxon>Agaricomycetidae</taxon>
        <taxon>Agaricales</taxon>
        <taxon>Agaricineae</taxon>
        <taxon>Strophariaceae</taxon>
        <taxon>Galerina</taxon>
    </lineage>
</organism>
<proteinExistence type="predicted"/>
<dbReference type="Proteomes" id="UP000027222">
    <property type="component" value="Unassembled WGS sequence"/>
</dbReference>
<protein>
    <submittedName>
        <fullName evidence="1">Uncharacterized protein</fullName>
    </submittedName>
</protein>
<accession>A0A067SKN3</accession>
<sequence>MAQTMGFYGEMEPPANLSGELSRKTPRTTPYIQTLMQEIIDITRDIERKRGDDASWNNLSGISRRIWADIDCHPPDIVRTTVIPMMAYKLILRSIREQLDCDVRNVQAENELQDQVNLFLEAFANSIAQARGISTIGWFQGASHFRITGGNFIHQTHDPVVEAQYGKIRHDMARLQVTSETTLQAVRLTIVLFY</sequence>
<dbReference type="AlphaFoldDB" id="A0A067SKN3"/>